<dbReference type="AlphaFoldDB" id="A0AAD5RCI0"/>
<protein>
    <submittedName>
        <fullName evidence="1">Uncharacterized protein</fullName>
    </submittedName>
</protein>
<dbReference type="EMBL" id="JAHQIW010007320">
    <property type="protein sequence ID" value="KAJ1373662.1"/>
    <property type="molecule type" value="Genomic_DNA"/>
</dbReference>
<reference evidence="1" key="1">
    <citation type="submission" date="2021-06" db="EMBL/GenBank/DDBJ databases">
        <title>Parelaphostrongylus tenuis whole genome reference sequence.</title>
        <authorList>
            <person name="Garwood T.J."/>
            <person name="Larsen P.A."/>
            <person name="Fountain-Jones N.M."/>
            <person name="Garbe J.R."/>
            <person name="Macchietto M.G."/>
            <person name="Kania S.A."/>
            <person name="Gerhold R.W."/>
            <person name="Richards J.E."/>
            <person name="Wolf T.M."/>
        </authorList>
    </citation>
    <scope>NUCLEOTIDE SEQUENCE</scope>
    <source>
        <strain evidence="1">MNPRO001-30</strain>
        <tissue evidence="1">Meninges</tissue>
    </source>
</reference>
<accession>A0AAD5RCI0</accession>
<gene>
    <name evidence="1" type="ORF">KIN20_036131</name>
</gene>
<comment type="caution">
    <text evidence="1">The sequence shown here is derived from an EMBL/GenBank/DDBJ whole genome shotgun (WGS) entry which is preliminary data.</text>
</comment>
<evidence type="ECO:0000313" key="2">
    <source>
        <dbReference type="Proteomes" id="UP001196413"/>
    </source>
</evidence>
<keyword evidence="2" id="KW-1185">Reference proteome</keyword>
<proteinExistence type="predicted"/>
<organism evidence="1 2">
    <name type="scientific">Parelaphostrongylus tenuis</name>
    <name type="common">Meningeal worm</name>
    <dbReference type="NCBI Taxonomy" id="148309"/>
    <lineage>
        <taxon>Eukaryota</taxon>
        <taxon>Metazoa</taxon>
        <taxon>Ecdysozoa</taxon>
        <taxon>Nematoda</taxon>
        <taxon>Chromadorea</taxon>
        <taxon>Rhabditida</taxon>
        <taxon>Rhabditina</taxon>
        <taxon>Rhabditomorpha</taxon>
        <taxon>Strongyloidea</taxon>
        <taxon>Metastrongylidae</taxon>
        <taxon>Parelaphostrongylus</taxon>
    </lineage>
</organism>
<sequence length="90" mass="9786">MNVGARKDIESAHELFGDAASLDVVIESGLELETDSRTPVFPITLADKKGAPSANLNIPLDVTTHQEVFSQSKHIIEMAEICAIERLLKV</sequence>
<evidence type="ECO:0000313" key="1">
    <source>
        <dbReference type="EMBL" id="KAJ1373662.1"/>
    </source>
</evidence>
<dbReference type="Proteomes" id="UP001196413">
    <property type="component" value="Unassembled WGS sequence"/>
</dbReference>
<name>A0AAD5RCI0_PARTN</name>